<dbReference type="EMBL" id="JACCJB010000011">
    <property type="protein sequence ID" value="KAF6222875.1"/>
    <property type="molecule type" value="Genomic_DNA"/>
</dbReference>
<dbReference type="AlphaFoldDB" id="A0A8H6FC21"/>
<evidence type="ECO:0000256" key="1">
    <source>
        <dbReference type="SAM" id="MobiDB-lite"/>
    </source>
</evidence>
<comment type="caution">
    <text evidence="2">The sequence shown here is derived from an EMBL/GenBank/DDBJ whole genome shotgun (WGS) entry which is preliminary data.</text>
</comment>
<reference evidence="2 3" key="1">
    <citation type="journal article" date="2020" name="Genomics">
        <title>Complete, high-quality genomes from long-read metagenomic sequencing of two wolf lichen thalli reveals enigmatic genome architecture.</title>
        <authorList>
            <person name="McKenzie S.K."/>
            <person name="Walston R.F."/>
            <person name="Allen J.L."/>
        </authorList>
    </citation>
    <scope>NUCLEOTIDE SEQUENCE [LARGE SCALE GENOMIC DNA]</scope>
    <source>
        <strain evidence="2">WasteWater1</strain>
    </source>
</reference>
<dbReference type="RefSeq" id="XP_037152221.1">
    <property type="nucleotide sequence ID" value="XM_037291859.1"/>
</dbReference>
<name>A0A8H6FC21_9LECA</name>
<accession>A0A8H6FC21</accession>
<evidence type="ECO:0000313" key="2">
    <source>
        <dbReference type="EMBL" id="KAF6222875.1"/>
    </source>
</evidence>
<feature type="compositionally biased region" description="Polar residues" evidence="1">
    <location>
        <begin position="126"/>
        <end position="144"/>
    </location>
</feature>
<proteinExistence type="predicted"/>
<gene>
    <name evidence="2" type="ORF">HO133_000926</name>
</gene>
<organism evidence="2 3">
    <name type="scientific">Letharia lupina</name>
    <dbReference type="NCBI Taxonomy" id="560253"/>
    <lineage>
        <taxon>Eukaryota</taxon>
        <taxon>Fungi</taxon>
        <taxon>Dikarya</taxon>
        <taxon>Ascomycota</taxon>
        <taxon>Pezizomycotina</taxon>
        <taxon>Lecanoromycetes</taxon>
        <taxon>OSLEUM clade</taxon>
        <taxon>Lecanoromycetidae</taxon>
        <taxon>Lecanorales</taxon>
        <taxon>Lecanorineae</taxon>
        <taxon>Parmeliaceae</taxon>
        <taxon>Letharia</taxon>
    </lineage>
</organism>
<dbReference type="Proteomes" id="UP000593566">
    <property type="component" value="Unassembled WGS sequence"/>
</dbReference>
<keyword evidence="3" id="KW-1185">Reference proteome</keyword>
<feature type="region of interest" description="Disordered" evidence="1">
    <location>
        <begin position="107"/>
        <end position="145"/>
    </location>
</feature>
<evidence type="ECO:0000313" key="3">
    <source>
        <dbReference type="Proteomes" id="UP000593566"/>
    </source>
</evidence>
<protein>
    <submittedName>
        <fullName evidence="2">Uncharacterized protein</fullName>
    </submittedName>
</protein>
<sequence length="331" mass="37393">MHAGKPITECLQGLGLLAPGPKPTKCQCSALAKTVYGHIAGLIDSIEEEDRAIDHAKSLNERIEDRTIEWVDKYSDLWTLKNRGSLFPHAPTIASWVEQLVRNKLDRADSNKKHKGAKSLLDGNPSDDNQAQGVTNEGPVSSTQDVEKVIFPHDLRLRMQFQQLLQFSVRRLRSAPTLQASDFNAITAYRSPKPHPTQADRPFQDPHPDFSPQNFFTSLTYPPTAFPQPMFPRIIFLVRPPGDYNRSAGRIMGLAEAQDFVNFRAGTLERLEAIGERIGSRRLVAKLEWLPVPVLMQNSHDHHFLLEAIKTWSEWKRPSLCVVYISLEDEA</sequence>
<dbReference type="GeneID" id="59329344"/>